<sequence length="882" mass="94584">MISRAWSSSFPMKKLKTSPICATKGLLHHPNTTWMTNFHADVIVLPLGTSDLDIIDEADLEMEGESTDEIEPELSIEKDKTPIIEDPGTSLQQEVQDLQEHASPLKEALRGNTITPGETVSEALNERGKIRPSITGAVDVPSVEFPCPPKAEPIAAMMSEPVEAKSTIEVMPKSFQDKEDAAVKVQPESVQEMEFASLGDGYSVVSNVSEEDDDFDVDGDFDVESISGTDIVTNVYEVEEVMTEGRLTVDPEISESYQSMDSDDEPKPSAQEEFVQNETNSVGPSFDEVSEEVLDAPSIRVANAMVENDLPPDVPVEQHDLPQVSTPFDAKNLVFEAADKTTLDSVNEESLAEDAQVLPPEPSYRVGVASLSVDVFPQILSVSDAPYLPSPPADEVSSISVASPPAVTEISHVTASDPGIRALSHSPAQPSDTLEKTNIVGITNGNDENDIQELRLDASATSDTPQFSDPEELTVQSISTMIAEPQAFIISTELSTPPFIDINAATQASAFAVVETKSGKLPDTFTPELLTRKSVPVLQADPYPASLSTPGDDAEGGVTDEEVDEIDQDSIISNENSSSNSSVVEEKPLLIEPHVPRAAEETDETGEDLDMDLQYPDDETTALAPNPVIVPTASVADELDYDAEGDIDPDFVGGHSGIAPSELPTMDDPHITIEKILAEHALAPASQVTDIESQSVTPNHSSGGPELDVPPHDGDADVGISGSVETHAAADMKDDDVESNVVESHAVHISLEPASTPTTYSEKVDKVETKKEVTVDQGVDDALKETTISVVKVPDAKAESSRSGNSPPNPRIDDIGSNRSSSKFDTGVTRKAKRKRKTPITLQNRSADGDLQAMSKGKVGLLPLCLHQLEMVLRKLISRPLC</sequence>
<reference evidence="2" key="1">
    <citation type="submission" date="2022-08" db="EMBL/GenBank/DDBJ databases">
        <authorList>
            <consortium name="DOE Joint Genome Institute"/>
            <person name="Min B."/>
            <person name="Riley R."/>
            <person name="Sierra-Patev S."/>
            <person name="Naranjo-Ortiz M."/>
            <person name="Looney B."/>
            <person name="Konkel Z."/>
            <person name="Slot J.C."/>
            <person name="Sakamoto Y."/>
            <person name="Steenwyk J.L."/>
            <person name="Rokas A."/>
            <person name="Carro J."/>
            <person name="Camarero S."/>
            <person name="Ferreira P."/>
            <person name="Molpeceres G."/>
            <person name="Ruiz-Duenas F.J."/>
            <person name="Serrano A."/>
            <person name="Henrissat B."/>
            <person name="Drula E."/>
            <person name="Hughes K.W."/>
            <person name="Mata J.L."/>
            <person name="Ishikawa N.K."/>
            <person name="Vargas-Isla R."/>
            <person name="Ushijima S."/>
            <person name="Smith C.A."/>
            <person name="Ahrendt S."/>
            <person name="Andreopoulos W."/>
            <person name="He G."/>
            <person name="Labutti K."/>
            <person name="Lipzen A."/>
            <person name="Ng V."/>
            <person name="Sandor L."/>
            <person name="Barry K."/>
            <person name="Martinez A.T."/>
            <person name="Xiao Y."/>
            <person name="Gibbons J.G."/>
            <person name="Terashima K."/>
            <person name="Hibbett D.S."/>
            <person name="Grigoriev I.V."/>
        </authorList>
    </citation>
    <scope>NUCLEOTIDE SEQUENCE</scope>
    <source>
        <strain evidence="2">TFB10827</strain>
    </source>
</reference>
<feature type="region of interest" description="Disordered" evidence="1">
    <location>
        <begin position="245"/>
        <end position="289"/>
    </location>
</feature>
<accession>A0ABQ8Q4G0</accession>
<evidence type="ECO:0000313" key="2">
    <source>
        <dbReference type="EMBL" id="KAJ3992699.1"/>
    </source>
</evidence>
<dbReference type="Proteomes" id="UP001163828">
    <property type="component" value="Unassembled WGS sequence"/>
</dbReference>
<organism evidence="2 3">
    <name type="scientific">Lentinula boryana</name>
    <dbReference type="NCBI Taxonomy" id="40481"/>
    <lineage>
        <taxon>Eukaryota</taxon>
        <taxon>Fungi</taxon>
        <taxon>Dikarya</taxon>
        <taxon>Basidiomycota</taxon>
        <taxon>Agaricomycotina</taxon>
        <taxon>Agaricomycetes</taxon>
        <taxon>Agaricomycetidae</taxon>
        <taxon>Agaricales</taxon>
        <taxon>Marasmiineae</taxon>
        <taxon>Omphalotaceae</taxon>
        <taxon>Lentinula</taxon>
    </lineage>
</organism>
<comment type="caution">
    <text evidence="2">The sequence shown here is derived from an EMBL/GenBank/DDBJ whole genome shotgun (WGS) entry which is preliminary data.</text>
</comment>
<proteinExistence type="predicted"/>
<feature type="compositionally biased region" description="Polar residues" evidence="1">
    <location>
        <begin position="274"/>
        <end position="283"/>
    </location>
</feature>
<keyword evidence="3" id="KW-1185">Reference proteome</keyword>
<name>A0ABQ8Q4G0_9AGAR</name>
<evidence type="ECO:0000256" key="1">
    <source>
        <dbReference type="SAM" id="MobiDB-lite"/>
    </source>
</evidence>
<feature type="region of interest" description="Disordered" evidence="1">
    <location>
        <begin position="687"/>
        <end position="720"/>
    </location>
</feature>
<evidence type="ECO:0000313" key="3">
    <source>
        <dbReference type="Proteomes" id="UP001163828"/>
    </source>
</evidence>
<feature type="region of interest" description="Disordered" evidence="1">
    <location>
        <begin position="794"/>
        <end position="849"/>
    </location>
</feature>
<dbReference type="EMBL" id="MU790830">
    <property type="protein sequence ID" value="KAJ3992699.1"/>
    <property type="molecule type" value="Genomic_DNA"/>
</dbReference>
<protein>
    <submittedName>
        <fullName evidence="2">Uncharacterized protein</fullName>
    </submittedName>
</protein>
<gene>
    <name evidence="2" type="ORF">F5050DRAFT_871029</name>
</gene>
<feature type="compositionally biased region" description="Polar residues" evidence="1">
    <location>
        <begin position="687"/>
        <end position="702"/>
    </location>
</feature>